<dbReference type="Proteomes" id="UP000252558">
    <property type="component" value="Unassembled WGS sequence"/>
</dbReference>
<proteinExistence type="predicted"/>
<gene>
    <name evidence="1" type="ORF">DU002_03055</name>
</gene>
<protein>
    <submittedName>
        <fullName evidence="1">Uncharacterized protein</fullName>
    </submittedName>
</protein>
<name>A0A368NN08_9GAMM</name>
<reference evidence="1 2" key="1">
    <citation type="submission" date="2018-07" db="EMBL/GenBank/DDBJ databases">
        <title>Corallincola holothuriorum sp. nov., a new facultative anaerobe isolated from sea cucumber Apostichopus japonicus.</title>
        <authorList>
            <person name="Xia H."/>
        </authorList>
    </citation>
    <scope>NUCLEOTIDE SEQUENCE [LARGE SCALE GENOMIC DNA]</scope>
    <source>
        <strain evidence="1 2">C4</strain>
    </source>
</reference>
<dbReference type="EMBL" id="QPID01000002">
    <property type="protein sequence ID" value="RCU51470.1"/>
    <property type="molecule type" value="Genomic_DNA"/>
</dbReference>
<comment type="caution">
    <text evidence="1">The sequence shown here is derived from an EMBL/GenBank/DDBJ whole genome shotgun (WGS) entry which is preliminary data.</text>
</comment>
<evidence type="ECO:0000313" key="1">
    <source>
        <dbReference type="EMBL" id="RCU51470.1"/>
    </source>
</evidence>
<evidence type="ECO:0000313" key="2">
    <source>
        <dbReference type="Proteomes" id="UP000252558"/>
    </source>
</evidence>
<organism evidence="1 2">
    <name type="scientific">Corallincola holothuriorum</name>
    <dbReference type="NCBI Taxonomy" id="2282215"/>
    <lineage>
        <taxon>Bacteria</taxon>
        <taxon>Pseudomonadati</taxon>
        <taxon>Pseudomonadota</taxon>
        <taxon>Gammaproteobacteria</taxon>
        <taxon>Alteromonadales</taxon>
        <taxon>Psychromonadaceae</taxon>
        <taxon>Corallincola</taxon>
    </lineage>
</organism>
<dbReference type="RefSeq" id="WP_114336899.1">
    <property type="nucleotide sequence ID" value="NZ_QPID01000002.1"/>
</dbReference>
<keyword evidence="2" id="KW-1185">Reference proteome</keyword>
<dbReference type="AlphaFoldDB" id="A0A368NN08"/>
<sequence length="104" mass="11272">MGAINGQSKKAVLQRLSLGRLLFVFMLLWQGMQCIHNAEHPIHLQDSDAVCAVHFQQAQPGFAVAGIVVPELVADFGGYQGLVVVQIEQASRRTSIRGPPSYSA</sequence>
<accession>A0A368NN08</accession>